<gene>
    <name evidence="1" type="ordered locus">Mpal_0680</name>
</gene>
<dbReference type="Gene3D" id="3.40.1190.10">
    <property type="entry name" value="Mur-like, catalytic domain"/>
    <property type="match status" value="1"/>
</dbReference>
<dbReference type="GO" id="GO:0005524">
    <property type="term" value="F:ATP binding"/>
    <property type="evidence" value="ECO:0007669"/>
    <property type="project" value="InterPro"/>
</dbReference>
<evidence type="ECO:0008006" key="3">
    <source>
        <dbReference type="Google" id="ProtNLM"/>
    </source>
</evidence>
<name>B8GFJ9_METPE</name>
<evidence type="ECO:0000313" key="2">
    <source>
        <dbReference type="Proteomes" id="UP000002457"/>
    </source>
</evidence>
<evidence type="ECO:0000313" key="1">
    <source>
        <dbReference type="EMBL" id="ACL16047.1"/>
    </source>
</evidence>
<dbReference type="OrthoDB" id="52890at2157"/>
<dbReference type="InterPro" id="IPR036565">
    <property type="entry name" value="Mur-like_cat_sf"/>
</dbReference>
<accession>B8GFJ9</accession>
<dbReference type="HOGENOM" id="CLU_047362_0_0_2"/>
<dbReference type="AlphaFoldDB" id="B8GFJ9"/>
<dbReference type="STRING" id="521011.Mpal_0680"/>
<dbReference type="SUPFAM" id="SSF53623">
    <property type="entry name" value="MurD-like peptide ligases, catalytic domain"/>
    <property type="match status" value="1"/>
</dbReference>
<organism evidence="1 2">
    <name type="scientific">Methanosphaerula palustris (strain ATCC BAA-1556 / DSM 19958 / E1-9c)</name>
    <dbReference type="NCBI Taxonomy" id="521011"/>
    <lineage>
        <taxon>Archaea</taxon>
        <taxon>Methanobacteriati</taxon>
        <taxon>Methanobacteriota</taxon>
        <taxon>Stenosarchaea group</taxon>
        <taxon>Methanomicrobia</taxon>
        <taxon>Methanomicrobiales</taxon>
        <taxon>Methanoregulaceae</taxon>
        <taxon>Methanosphaerula</taxon>
    </lineage>
</organism>
<proteinExistence type="predicted"/>
<dbReference type="GeneID" id="7271825"/>
<dbReference type="KEGG" id="mpl:Mpal_0680"/>
<dbReference type="EMBL" id="CP001338">
    <property type="protein sequence ID" value="ACL16047.1"/>
    <property type="molecule type" value="Genomic_DNA"/>
</dbReference>
<reference evidence="1 2" key="1">
    <citation type="journal article" date="2015" name="Genome Announc.">
        <title>Complete Genome Sequence of Methanosphaerula palustris E1-9CT, a Hydrogenotrophic Methanogen Isolated from a Minerotrophic Fen Peatland.</title>
        <authorList>
            <person name="Cadillo-Quiroz H."/>
            <person name="Browne P."/>
            <person name="Kyrpides N."/>
            <person name="Woyke T."/>
            <person name="Goodwin L."/>
            <person name="Detter C."/>
            <person name="Yavitt J.B."/>
            <person name="Zinder S.H."/>
        </authorList>
    </citation>
    <scope>NUCLEOTIDE SEQUENCE [LARGE SCALE GENOMIC DNA]</scope>
    <source>
        <strain evidence="2">ATCC BAA-1556 / DSM 19958 / E1-9c</strain>
    </source>
</reference>
<dbReference type="RefSeq" id="WP_012617366.1">
    <property type="nucleotide sequence ID" value="NC_011832.1"/>
</dbReference>
<sequence>MRLLVLDTIHGGGVIAAALAAQGHQVDAVDVYRGEGGVPEEVAMEQQYDLLIAPVHLDPTHPLLHHHRCPAITHHQAVRWILGNQVPHPFIEVTGAQGKTTTATALAFLMKGPGILHTSTGTYQYPEKKLLFQSSITPASEIAAAEAALAIDGWMIAEVSLGVTGAGDLAILTSGNDYRCAAGTRSALEEKIRSVATASIVVAPLDVQTAHPHQVSVDQATTIRDDQCQFTYQRTTGHFKNTLLLLPAYHSPLALATTAALILGLDPSGLGGFEPLDGRMKISTRGQTLIVDNANSGVSRVTTREAVNTARSMNPKMPVTLVIGEEAHAVCEGFSPREIRAAIAETWPASVVLVGEKARALLSGLPDDQFLAAETLAEAVPMAEKLTPQGGSIVLAVKMWR</sequence>
<dbReference type="eggNOG" id="arCOG02822">
    <property type="taxonomic scope" value="Archaea"/>
</dbReference>
<keyword evidence="2" id="KW-1185">Reference proteome</keyword>
<protein>
    <recommendedName>
        <fullName evidence="3">Mur ligase middle domain protein</fullName>
    </recommendedName>
</protein>
<dbReference type="Proteomes" id="UP000002457">
    <property type="component" value="Chromosome"/>
</dbReference>
<dbReference type="NCBIfam" id="NF033197">
    <property type="entry name" value="F430_CfbE"/>
    <property type="match status" value="1"/>
</dbReference>